<dbReference type="Proteomes" id="UP000315295">
    <property type="component" value="Unassembled WGS sequence"/>
</dbReference>
<evidence type="ECO:0000313" key="2">
    <source>
        <dbReference type="EMBL" id="TQD82235.1"/>
    </source>
</evidence>
<gene>
    <name evidence="2" type="ORF">C1H46_032207</name>
</gene>
<keyword evidence="1" id="KW-0175">Coiled coil</keyword>
<comment type="caution">
    <text evidence="2">The sequence shown here is derived from an EMBL/GenBank/DDBJ whole genome shotgun (WGS) entry which is preliminary data.</text>
</comment>
<evidence type="ECO:0000313" key="3">
    <source>
        <dbReference type="Proteomes" id="UP000315295"/>
    </source>
</evidence>
<reference evidence="2 3" key="1">
    <citation type="journal article" date="2019" name="G3 (Bethesda)">
        <title>Sequencing of a Wild Apple (Malus baccata) Genome Unravels the Differences Between Cultivated and Wild Apple Species Regarding Disease Resistance and Cold Tolerance.</title>
        <authorList>
            <person name="Chen X."/>
        </authorList>
    </citation>
    <scope>NUCLEOTIDE SEQUENCE [LARGE SCALE GENOMIC DNA]</scope>
    <source>
        <strain evidence="3">cv. Shandingzi</strain>
        <tissue evidence="2">Leaves</tissue>
    </source>
</reference>
<accession>A0A540L6X8</accession>
<feature type="coiled-coil region" evidence="1">
    <location>
        <begin position="28"/>
        <end position="104"/>
    </location>
</feature>
<dbReference type="SUPFAM" id="SSF57997">
    <property type="entry name" value="Tropomyosin"/>
    <property type="match status" value="1"/>
</dbReference>
<proteinExistence type="predicted"/>
<dbReference type="AlphaFoldDB" id="A0A540L6X8"/>
<keyword evidence="3" id="KW-1185">Reference proteome</keyword>
<organism evidence="2 3">
    <name type="scientific">Malus baccata</name>
    <name type="common">Siberian crab apple</name>
    <name type="synonym">Pyrus baccata</name>
    <dbReference type="NCBI Taxonomy" id="106549"/>
    <lineage>
        <taxon>Eukaryota</taxon>
        <taxon>Viridiplantae</taxon>
        <taxon>Streptophyta</taxon>
        <taxon>Embryophyta</taxon>
        <taxon>Tracheophyta</taxon>
        <taxon>Spermatophyta</taxon>
        <taxon>Magnoliopsida</taxon>
        <taxon>eudicotyledons</taxon>
        <taxon>Gunneridae</taxon>
        <taxon>Pentapetalae</taxon>
        <taxon>rosids</taxon>
        <taxon>fabids</taxon>
        <taxon>Rosales</taxon>
        <taxon>Rosaceae</taxon>
        <taxon>Amygdaloideae</taxon>
        <taxon>Maleae</taxon>
        <taxon>Malus</taxon>
    </lineage>
</organism>
<dbReference type="EMBL" id="VIEB01000731">
    <property type="protein sequence ID" value="TQD82235.1"/>
    <property type="molecule type" value="Genomic_DNA"/>
</dbReference>
<protein>
    <submittedName>
        <fullName evidence="2">Uncharacterized protein</fullName>
    </submittedName>
</protein>
<dbReference type="InterPro" id="IPR053327">
    <property type="entry name" value="KIP"/>
</dbReference>
<name>A0A540L6X8_MALBA</name>
<sequence length="158" mass="17835">MAGGDARKQLLNLIHNFASEKSHGERRVVSLRKRIDELGTELEVANAELEEAKRAKEYTEQEIKGYEVELAMNEAAIQTLELRISHTQEEISDVGSEVEALKNKQAASRNCLCRDEFISEMIEINTKIRRFQESIAGHIHEEEYSGSAEGDGLCTFSH</sequence>
<dbReference type="PANTHER" id="PTHR36001">
    <property type="entry name" value="CTAGE FAMILY PROTEIN-RELATED"/>
    <property type="match status" value="1"/>
</dbReference>
<dbReference type="Gene3D" id="1.10.287.1490">
    <property type="match status" value="1"/>
</dbReference>
<evidence type="ECO:0000256" key="1">
    <source>
        <dbReference type="SAM" id="Coils"/>
    </source>
</evidence>
<dbReference type="PANTHER" id="PTHR36001:SF2">
    <property type="entry name" value="CTAGE FAMILY PROTEIN-RELATED"/>
    <property type="match status" value="1"/>
</dbReference>